<dbReference type="GO" id="GO:0046491">
    <property type="term" value="P:L-methylmalonyl-CoA metabolic process"/>
    <property type="evidence" value="ECO:0007669"/>
    <property type="project" value="TreeGrafter"/>
</dbReference>
<dbReference type="Pfam" id="PF00903">
    <property type="entry name" value="Glyoxalase"/>
    <property type="match status" value="1"/>
</dbReference>
<dbReference type="InterPro" id="IPR004360">
    <property type="entry name" value="Glyas_Fos-R_dOase_dom"/>
</dbReference>
<dbReference type="eggNOG" id="ENOG502SU00">
    <property type="taxonomic scope" value="Eukaryota"/>
</dbReference>
<dbReference type="GO" id="GO:0004493">
    <property type="term" value="F:methylmalonyl-CoA epimerase activity"/>
    <property type="evidence" value="ECO:0007669"/>
    <property type="project" value="TreeGrafter"/>
</dbReference>
<accession>R8BY35</accession>
<dbReference type="PANTHER" id="PTHR43048">
    <property type="entry name" value="METHYLMALONYL-COA EPIMERASE"/>
    <property type="match status" value="1"/>
</dbReference>
<dbReference type="InterPro" id="IPR029068">
    <property type="entry name" value="Glyas_Bleomycin-R_OHBP_Dase"/>
</dbReference>
<dbReference type="Gene3D" id="3.10.180.10">
    <property type="entry name" value="2,3-Dihydroxybiphenyl 1,2-Dioxygenase, domain 1"/>
    <property type="match status" value="1"/>
</dbReference>
<dbReference type="GeneID" id="19322500"/>
<evidence type="ECO:0000313" key="4">
    <source>
        <dbReference type="Proteomes" id="UP000014074"/>
    </source>
</evidence>
<dbReference type="AlphaFoldDB" id="R8BY35"/>
<reference evidence="4" key="1">
    <citation type="journal article" date="2013" name="Genome Announc.">
        <title>Draft genome sequence of the ascomycete Phaeoacremonium aleophilum strain UCR-PA7, a causal agent of the esca disease complex in grapevines.</title>
        <authorList>
            <person name="Blanco-Ulate B."/>
            <person name="Rolshausen P."/>
            <person name="Cantu D."/>
        </authorList>
    </citation>
    <scope>NUCLEOTIDE SEQUENCE [LARGE SCALE GENOMIC DNA]</scope>
    <source>
        <strain evidence="4">UCR-PA7</strain>
    </source>
</reference>
<organism evidence="3 4">
    <name type="scientific">Phaeoacremonium minimum (strain UCR-PA7)</name>
    <name type="common">Esca disease fungus</name>
    <name type="synonym">Togninia minima</name>
    <dbReference type="NCBI Taxonomy" id="1286976"/>
    <lineage>
        <taxon>Eukaryota</taxon>
        <taxon>Fungi</taxon>
        <taxon>Dikarya</taxon>
        <taxon>Ascomycota</taxon>
        <taxon>Pezizomycotina</taxon>
        <taxon>Sordariomycetes</taxon>
        <taxon>Sordariomycetidae</taxon>
        <taxon>Togniniales</taxon>
        <taxon>Togniniaceae</taxon>
        <taxon>Phaeoacremonium</taxon>
    </lineage>
</organism>
<name>R8BY35_PHAM7</name>
<dbReference type="PANTHER" id="PTHR43048:SF6">
    <property type="entry name" value="BLR8189 PROTEIN"/>
    <property type="match status" value="1"/>
</dbReference>
<dbReference type="EMBL" id="KB932791">
    <property type="protein sequence ID" value="EOO04240.1"/>
    <property type="molecule type" value="Genomic_DNA"/>
</dbReference>
<gene>
    <name evidence="3" type="ORF">UCRPA7_227</name>
</gene>
<evidence type="ECO:0000313" key="3">
    <source>
        <dbReference type="EMBL" id="EOO04240.1"/>
    </source>
</evidence>
<keyword evidence="3" id="KW-0223">Dioxygenase</keyword>
<dbReference type="GO" id="GO:0046872">
    <property type="term" value="F:metal ion binding"/>
    <property type="evidence" value="ECO:0007669"/>
    <property type="project" value="UniProtKB-KW"/>
</dbReference>
<dbReference type="GO" id="GO:0051213">
    <property type="term" value="F:dioxygenase activity"/>
    <property type="evidence" value="ECO:0007669"/>
    <property type="project" value="UniProtKB-KW"/>
</dbReference>
<dbReference type="KEGG" id="tmn:UCRPA7_227"/>
<evidence type="ECO:0000259" key="2">
    <source>
        <dbReference type="PROSITE" id="PS51819"/>
    </source>
</evidence>
<dbReference type="OrthoDB" id="16820at2759"/>
<dbReference type="SUPFAM" id="SSF54593">
    <property type="entry name" value="Glyoxalase/Bleomycin resistance protein/Dihydroxybiphenyl dioxygenase"/>
    <property type="match status" value="1"/>
</dbReference>
<dbReference type="RefSeq" id="XP_007911016.1">
    <property type="nucleotide sequence ID" value="XM_007912825.1"/>
</dbReference>
<keyword evidence="4" id="KW-1185">Reference proteome</keyword>
<sequence length="164" mass="18185">MGPLVFNHPVNHIAISIPDLQAAEEWYMRVLGFSRLRPSKTLDRATEPHAAIFKIYPTSLQRVQVAYLSSGNGVGVELFEFQEPRIRQGSESNFERDISRGGLFHMAITTPDVVAMCDHVVTSGGKMIGQAVTVFGQDAVYAQDPWGNVVELLSCSFDQLMSNR</sequence>
<keyword evidence="3" id="KW-0560">Oxidoreductase</keyword>
<keyword evidence="1" id="KW-0479">Metal-binding</keyword>
<dbReference type="Proteomes" id="UP000014074">
    <property type="component" value="Unassembled WGS sequence"/>
</dbReference>
<evidence type="ECO:0000256" key="1">
    <source>
        <dbReference type="ARBA" id="ARBA00022723"/>
    </source>
</evidence>
<feature type="domain" description="VOC" evidence="2">
    <location>
        <begin position="9"/>
        <end position="155"/>
    </location>
</feature>
<protein>
    <submittedName>
        <fullName evidence="3">Putative glyoxalase bleomycin resistance dioxygenase superfamily protein</fullName>
    </submittedName>
</protein>
<dbReference type="InterPro" id="IPR037523">
    <property type="entry name" value="VOC_core"/>
</dbReference>
<dbReference type="HOGENOM" id="CLU_046006_7_0_1"/>
<proteinExistence type="predicted"/>
<dbReference type="PROSITE" id="PS51819">
    <property type="entry name" value="VOC"/>
    <property type="match status" value="1"/>
</dbReference>
<dbReference type="InterPro" id="IPR051785">
    <property type="entry name" value="MMCE/EMCE_epimerase"/>
</dbReference>